<evidence type="ECO:0000313" key="2">
    <source>
        <dbReference type="Proteomes" id="UP000006729"/>
    </source>
</evidence>
<dbReference type="EMBL" id="CM009303">
    <property type="protein sequence ID" value="RQP00348.1"/>
    <property type="molecule type" value="Genomic_DNA"/>
</dbReference>
<evidence type="ECO:0000313" key="1">
    <source>
        <dbReference type="EMBL" id="RQP00348.1"/>
    </source>
</evidence>
<name>A0A3N7FZF0_POPTR</name>
<organism evidence="1 2">
    <name type="scientific">Populus trichocarpa</name>
    <name type="common">Western balsam poplar</name>
    <name type="synonym">Populus balsamifera subsp. trichocarpa</name>
    <dbReference type="NCBI Taxonomy" id="3694"/>
    <lineage>
        <taxon>Eukaryota</taxon>
        <taxon>Viridiplantae</taxon>
        <taxon>Streptophyta</taxon>
        <taxon>Embryophyta</taxon>
        <taxon>Tracheophyta</taxon>
        <taxon>Spermatophyta</taxon>
        <taxon>Magnoliopsida</taxon>
        <taxon>eudicotyledons</taxon>
        <taxon>Gunneridae</taxon>
        <taxon>Pentapetalae</taxon>
        <taxon>rosids</taxon>
        <taxon>fabids</taxon>
        <taxon>Malpighiales</taxon>
        <taxon>Salicaceae</taxon>
        <taxon>Saliceae</taxon>
        <taxon>Populus</taxon>
    </lineage>
</organism>
<keyword evidence="2" id="KW-1185">Reference proteome</keyword>
<reference evidence="1 2" key="1">
    <citation type="journal article" date="2006" name="Science">
        <title>The genome of black cottonwood, Populus trichocarpa (Torr. &amp; Gray).</title>
        <authorList>
            <person name="Tuskan G.A."/>
            <person name="Difazio S."/>
            <person name="Jansson S."/>
            <person name="Bohlmann J."/>
            <person name="Grigoriev I."/>
            <person name="Hellsten U."/>
            <person name="Putnam N."/>
            <person name="Ralph S."/>
            <person name="Rombauts S."/>
            <person name="Salamov A."/>
            <person name="Schein J."/>
            <person name="Sterck L."/>
            <person name="Aerts A."/>
            <person name="Bhalerao R.R."/>
            <person name="Bhalerao R.P."/>
            <person name="Blaudez D."/>
            <person name="Boerjan W."/>
            <person name="Brun A."/>
            <person name="Brunner A."/>
            <person name="Busov V."/>
            <person name="Campbell M."/>
            <person name="Carlson J."/>
            <person name="Chalot M."/>
            <person name="Chapman J."/>
            <person name="Chen G.L."/>
            <person name="Cooper D."/>
            <person name="Coutinho P.M."/>
            <person name="Couturier J."/>
            <person name="Covert S."/>
            <person name="Cronk Q."/>
            <person name="Cunningham R."/>
            <person name="Davis J."/>
            <person name="Degroeve S."/>
            <person name="Dejardin A."/>
            <person name="Depamphilis C."/>
            <person name="Detter J."/>
            <person name="Dirks B."/>
            <person name="Dubchak I."/>
            <person name="Duplessis S."/>
            <person name="Ehlting J."/>
            <person name="Ellis B."/>
            <person name="Gendler K."/>
            <person name="Goodstein D."/>
            <person name="Gribskov M."/>
            <person name="Grimwood J."/>
            <person name="Groover A."/>
            <person name="Gunter L."/>
            <person name="Hamberger B."/>
            <person name="Heinze B."/>
            <person name="Helariutta Y."/>
            <person name="Henrissat B."/>
            <person name="Holligan D."/>
            <person name="Holt R."/>
            <person name="Huang W."/>
            <person name="Islam-Faridi N."/>
            <person name="Jones S."/>
            <person name="Jones-Rhoades M."/>
            <person name="Jorgensen R."/>
            <person name="Joshi C."/>
            <person name="Kangasjarvi J."/>
            <person name="Karlsson J."/>
            <person name="Kelleher C."/>
            <person name="Kirkpatrick R."/>
            <person name="Kirst M."/>
            <person name="Kohler A."/>
            <person name="Kalluri U."/>
            <person name="Larimer F."/>
            <person name="Leebens-Mack J."/>
            <person name="Leple J.C."/>
            <person name="Locascio P."/>
            <person name="Lou Y."/>
            <person name="Lucas S."/>
            <person name="Martin F."/>
            <person name="Montanini B."/>
            <person name="Napoli C."/>
            <person name="Nelson D.R."/>
            <person name="Nelson C."/>
            <person name="Nieminen K."/>
            <person name="Nilsson O."/>
            <person name="Pereda V."/>
            <person name="Peter G."/>
            <person name="Philippe R."/>
            <person name="Pilate G."/>
            <person name="Poliakov A."/>
            <person name="Razumovskaya J."/>
            <person name="Richardson P."/>
            <person name="Rinaldi C."/>
            <person name="Ritland K."/>
            <person name="Rouze P."/>
            <person name="Ryaboy D."/>
            <person name="Schmutz J."/>
            <person name="Schrader J."/>
            <person name="Segerman B."/>
            <person name="Shin H."/>
            <person name="Siddiqui A."/>
            <person name="Sterky F."/>
            <person name="Terry A."/>
            <person name="Tsai C.J."/>
            <person name="Uberbacher E."/>
            <person name="Unneberg P."/>
            <person name="Vahala J."/>
            <person name="Wall K."/>
            <person name="Wessler S."/>
            <person name="Yang G."/>
            <person name="Yin T."/>
            <person name="Douglas C."/>
            <person name="Marra M."/>
            <person name="Sandberg G."/>
            <person name="Van de Peer Y."/>
            <person name="Rokhsar D."/>
        </authorList>
    </citation>
    <scope>NUCLEOTIDE SEQUENCE [LARGE SCALE GENOMIC DNA]</scope>
    <source>
        <strain evidence="2">cv. Nisqually</strain>
    </source>
</reference>
<protein>
    <submittedName>
        <fullName evidence="1">Uncharacterized protein</fullName>
    </submittedName>
</protein>
<dbReference type="PANTHER" id="PTHR31286:SF180">
    <property type="entry name" value="OS10G0362600 PROTEIN"/>
    <property type="match status" value="1"/>
</dbReference>
<dbReference type="PANTHER" id="PTHR31286">
    <property type="entry name" value="GLYCINE-RICH CELL WALL STRUCTURAL PROTEIN 1.8-LIKE"/>
    <property type="match status" value="1"/>
</dbReference>
<dbReference type="InterPro" id="IPR040256">
    <property type="entry name" value="At4g02000-like"/>
</dbReference>
<gene>
    <name evidence="1" type="ORF">POPTR_014G188850</name>
</gene>
<proteinExistence type="predicted"/>
<dbReference type="Proteomes" id="UP000006729">
    <property type="component" value="Chromosome 14"/>
</dbReference>
<sequence>MTKFFDFSSEEMTRVPVWVRFPNLPLCYWSPVCLSKIASVLGKPIQCDHMTSTLSRLSYTRVLIELDLREDTQQSVVVSLPSGLVLQQKVVYESQPKFCNLCNAIGHTRLLCSKAASNIKDGGCAQVNHASKEGVFSRLGPHIQQHVQVPIKDSQEQSQPLTVQFPPIATSTSLVVAP</sequence>
<dbReference type="AlphaFoldDB" id="A0A3N7FZF0"/>
<accession>A0A3N7FZF0</accession>
<dbReference type="InParanoid" id="A0A3N7FZF0"/>